<organism evidence="5 6">
    <name type="scientific">Cyphellophora europaea (strain CBS 101466)</name>
    <name type="common">Phialophora europaea</name>
    <dbReference type="NCBI Taxonomy" id="1220924"/>
    <lineage>
        <taxon>Eukaryota</taxon>
        <taxon>Fungi</taxon>
        <taxon>Dikarya</taxon>
        <taxon>Ascomycota</taxon>
        <taxon>Pezizomycotina</taxon>
        <taxon>Eurotiomycetes</taxon>
        <taxon>Chaetothyriomycetidae</taxon>
        <taxon>Chaetothyriales</taxon>
        <taxon>Cyphellophoraceae</taxon>
        <taxon>Cyphellophora</taxon>
    </lineage>
</organism>
<dbReference type="EMBL" id="KB822718">
    <property type="protein sequence ID" value="ETN43140.1"/>
    <property type="molecule type" value="Genomic_DNA"/>
</dbReference>
<gene>
    <name evidence="5" type="ORF">HMPREF1541_02298</name>
</gene>
<dbReference type="AlphaFoldDB" id="W2S3F5"/>
<evidence type="ECO:0000313" key="5">
    <source>
        <dbReference type="EMBL" id="ETN43140.1"/>
    </source>
</evidence>
<evidence type="ECO:0000313" key="6">
    <source>
        <dbReference type="Proteomes" id="UP000030752"/>
    </source>
</evidence>
<evidence type="ECO:0000256" key="4">
    <source>
        <dbReference type="ARBA" id="ARBA00023453"/>
    </source>
</evidence>
<dbReference type="Proteomes" id="UP000030752">
    <property type="component" value="Unassembled WGS sequence"/>
</dbReference>
<proteinExistence type="inferred from homology"/>
<dbReference type="PANTHER" id="PTHR43167:SF1">
    <property type="entry name" value="PUTATIVE (AFU_ORTHOLOGUE AFUA_6G01830)-RELATED"/>
    <property type="match status" value="1"/>
</dbReference>
<keyword evidence="6" id="KW-1185">Reference proteome</keyword>
<dbReference type="HOGENOM" id="CLU_067676_7_0_1"/>
<dbReference type="VEuPathDB" id="FungiDB:HMPREF1541_02298"/>
<accession>W2S3F5</accession>
<dbReference type="GO" id="GO:0032259">
    <property type="term" value="P:methylation"/>
    <property type="evidence" value="ECO:0007669"/>
    <property type="project" value="UniProtKB-KW"/>
</dbReference>
<evidence type="ECO:0008006" key="7">
    <source>
        <dbReference type="Google" id="ProtNLM"/>
    </source>
</evidence>
<dbReference type="RefSeq" id="XP_008714876.1">
    <property type="nucleotide sequence ID" value="XM_008716654.1"/>
</dbReference>
<reference evidence="5 6" key="1">
    <citation type="submission" date="2013-03" db="EMBL/GenBank/DDBJ databases">
        <title>The Genome Sequence of Phialophora europaea CBS 101466.</title>
        <authorList>
            <consortium name="The Broad Institute Genomics Platform"/>
            <person name="Cuomo C."/>
            <person name="de Hoog S."/>
            <person name="Gorbushina A."/>
            <person name="Walker B."/>
            <person name="Young S.K."/>
            <person name="Zeng Q."/>
            <person name="Gargeya S."/>
            <person name="Fitzgerald M."/>
            <person name="Haas B."/>
            <person name="Abouelleil A."/>
            <person name="Allen A.W."/>
            <person name="Alvarado L."/>
            <person name="Arachchi H.M."/>
            <person name="Berlin A.M."/>
            <person name="Chapman S.B."/>
            <person name="Gainer-Dewar J."/>
            <person name="Goldberg J."/>
            <person name="Griggs A."/>
            <person name="Gujja S."/>
            <person name="Hansen M."/>
            <person name="Howarth C."/>
            <person name="Imamovic A."/>
            <person name="Ireland A."/>
            <person name="Larimer J."/>
            <person name="McCowan C."/>
            <person name="Murphy C."/>
            <person name="Pearson M."/>
            <person name="Poon T.W."/>
            <person name="Priest M."/>
            <person name="Roberts A."/>
            <person name="Saif S."/>
            <person name="Shea T."/>
            <person name="Sisk P."/>
            <person name="Sykes S."/>
            <person name="Wortman J."/>
            <person name="Nusbaum C."/>
            <person name="Birren B."/>
        </authorList>
    </citation>
    <scope>NUCLEOTIDE SEQUENCE [LARGE SCALE GENOMIC DNA]</scope>
    <source>
        <strain evidence="5 6">CBS 101466</strain>
    </source>
</reference>
<protein>
    <recommendedName>
        <fullName evidence="7">O-methyltransferase</fullName>
    </recommendedName>
</protein>
<dbReference type="InterPro" id="IPR002935">
    <property type="entry name" value="SAM_O-MeTrfase"/>
</dbReference>
<keyword evidence="2" id="KW-0808">Transferase</keyword>
<dbReference type="Gene3D" id="3.40.50.150">
    <property type="entry name" value="Vaccinia Virus protein VP39"/>
    <property type="match status" value="1"/>
</dbReference>
<dbReference type="OrthoDB" id="4863010at2759"/>
<dbReference type="InParanoid" id="W2S3F5"/>
<dbReference type="PANTHER" id="PTHR43167">
    <property type="entry name" value="PUTATIVE (AFU_ORTHOLOGUE AFUA_6G01830)-RELATED"/>
    <property type="match status" value="1"/>
</dbReference>
<keyword evidence="1" id="KW-0489">Methyltransferase</keyword>
<dbReference type="Pfam" id="PF13578">
    <property type="entry name" value="Methyltransf_24"/>
    <property type="match status" value="1"/>
</dbReference>
<dbReference type="GO" id="GO:0008171">
    <property type="term" value="F:O-methyltransferase activity"/>
    <property type="evidence" value="ECO:0007669"/>
    <property type="project" value="InterPro"/>
</dbReference>
<dbReference type="PROSITE" id="PS51682">
    <property type="entry name" value="SAM_OMT_I"/>
    <property type="match status" value="1"/>
</dbReference>
<dbReference type="eggNOG" id="ENOG502RZAN">
    <property type="taxonomic scope" value="Eukaryota"/>
</dbReference>
<dbReference type="SUPFAM" id="SSF53335">
    <property type="entry name" value="S-adenosyl-L-methionine-dependent methyltransferases"/>
    <property type="match status" value="1"/>
</dbReference>
<sequence length="231" mass="24986">MANPAPPLSSIPPALASLSASPAVLSLLQDLHTQALTEPPYISTDSQPHTAALDRFVALDPDKCALIYLLLRSSGARFVVEAGTSFGVSTIWLALAVGQNAAGGEAKVIATENEPSKAERARRYWDQVPDQVGRWIDLRVGDLRETLKTDLPREIDFLLLDIWTPLALPTLQLVQPYLRKGAMVVIDNITAAAKGYKELETYFADPNNGFRTTVAPYGGGLGIAVYIGRDE</sequence>
<evidence type="ECO:0000256" key="2">
    <source>
        <dbReference type="ARBA" id="ARBA00022679"/>
    </source>
</evidence>
<name>W2S3F5_CYPE1</name>
<evidence type="ECO:0000256" key="1">
    <source>
        <dbReference type="ARBA" id="ARBA00022603"/>
    </source>
</evidence>
<evidence type="ECO:0000256" key="3">
    <source>
        <dbReference type="ARBA" id="ARBA00022691"/>
    </source>
</evidence>
<comment type="similarity">
    <text evidence="4">Belongs to the class I-like SAM-binding methyltransferase superfamily. Cation-dependent O-methyltransferase family.</text>
</comment>
<keyword evidence="3" id="KW-0949">S-adenosyl-L-methionine</keyword>
<dbReference type="GeneID" id="19969637"/>
<dbReference type="InterPro" id="IPR029063">
    <property type="entry name" value="SAM-dependent_MTases_sf"/>
</dbReference>